<reference evidence="1" key="1">
    <citation type="journal article" date="2019" name="bioRxiv">
        <title>The Genome of the Zebra Mussel, Dreissena polymorpha: A Resource for Invasive Species Research.</title>
        <authorList>
            <person name="McCartney M.A."/>
            <person name="Auch B."/>
            <person name="Kono T."/>
            <person name="Mallez S."/>
            <person name="Zhang Y."/>
            <person name="Obille A."/>
            <person name="Becker A."/>
            <person name="Abrahante J.E."/>
            <person name="Garbe J."/>
            <person name="Badalamenti J.P."/>
            <person name="Herman A."/>
            <person name="Mangelson H."/>
            <person name="Liachko I."/>
            <person name="Sullivan S."/>
            <person name="Sone E.D."/>
            <person name="Koren S."/>
            <person name="Silverstein K.A.T."/>
            <person name="Beckman K.B."/>
            <person name="Gohl D.M."/>
        </authorList>
    </citation>
    <scope>NUCLEOTIDE SEQUENCE</scope>
    <source>
        <strain evidence="1">Duluth1</strain>
        <tissue evidence="1">Whole animal</tissue>
    </source>
</reference>
<comment type="caution">
    <text evidence="1">The sequence shown here is derived from an EMBL/GenBank/DDBJ whole genome shotgun (WGS) entry which is preliminary data.</text>
</comment>
<accession>A0A9D4EIP1</accession>
<organism evidence="1 2">
    <name type="scientific">Dreissena polymorpha</name>
    <name type="common">Zebra mussel</name>
    <name type="synonym">Mytilus polymorpha</name>
    <dbReference type="NCBI Taxonomy" id="45954"/>
    <lineage>
        <taxon>Eukaryota</taxon>
        <taxon>Metazoa</taxon>
        <taxon>Spiralia</taxon>
        <taxon>Lophotrochozoa</taxon>
        <taxon>Mollusca</taxon>
        <taxon>Bivalvia</taxon>
        <taxon>Autobranchia</taxon>
        <taxon>Heteroconchia</taxon>
        <taxon>Euheterodonta</taxon>
        <taxon>Imparidentia</taxon>
        <taxon>Neoheterodontei</taxon>
        <taxon>Myida</taxon>
        <taxon>Dreissenoidea</taxon>
        <taxon>Dreissenidae</taxon>
        <taxon>Dreissena</taxon>
    </lineage>
</organism>
<reference evidence="1" key="2">
    <citation type="submission" date="2020-11" db="EMBL/GenBank/DDBJ databases">
        <authorList>
            <person name="McCartney M.A."/>
            <person name="Auch B."/>
            <person name="Kono T."/>
            <person name="Mallez S."/>
            <person name="Becker A."/>
            <person name="Gohl D.M."/>
            <person name="Silverstein K.A.T."/>
            <person name="Koren S."/>
            <person name="Bechman K.B."/>
            <person name="Herman A."/>
            <person name="Abrahante J.E."/>
            <person name="Garbe J."/>
        </authorList>
    </citation>
    <scope>NUCLEOTIDE SEQUENCE</scope>
    <source>
        <strain evidence="1">Duluth1</strain>
        <tissue evidence="1">Whole animal</tissue>
    </source>
</reference>
<gene>
    <name evidence="1" type="ORF">DPMN_157778</name>
</gene>
<name>A0A9D4EIP1_DREPO</name>
<sequence>MLVLYYNPALTAHLLGLPLMTLMMVSNTKLARLCGSLKNILHAYRSVGKPKM</sequence>
<dbReference type="EMBL" id="JAIWYP010000008">
    <property type="protein sequence ID" value="KAH3779969.1"/>
    <property type="molecule type" value="Genomic_DNA"/>
</dbReference>
<evidence type="ECO:0000313" key="1">
    <source>
        <dbReference type="EMBL" id="KAH3779969.1"/>
    </source>
</evidence>
<dbReference type="Proteomes" id="UP000828390">
    <property type="component" value="Unassembled WGS sequence"/>
</dbReference>
<protein>
    <submittedName>
        <fullName evidence="1">Uncharacterized protein</fullName>
    </submittedName>
</protein>
<dbReference type="AlphaFoldDB" id="A0A9D4EIP1"/>
<evidence type="ECO:0000313" key="2">
    <source>
        <dbReference type="Proteomes" id="UP000828390"/>
    </source>
</evidence>
<proteinExistence type="predicted"/>
<keyword evidence="2" id="KW-1185">Reference proteome</keyword>